<dbReference type="Gene3D" id="1.10.10.1600">
    <property type="entry name" value="Bacterial DNA polymerase III alpha subunit, thumb domain"/>
    <property type="match status" value="1"/>
</dbReference>
<comment type="caution">
    <text evidence="7">The sequence shown here is derived from an EMBL/GenBank/DDBJ whole genome shotgun (WGS) entry which is preliminary data.</text>
</comment>
<protein>
    <submittedName>
        <fullName evidence="7">Polymerase III subunit alpha protein</fullName>
    </submittedName>
</protein>
<dbReference type="Pfam" id="PF07733">
    <property type="entry name" value="DNA_pol3_alpha"/>
    <property type="match status" value="1"/>
</dbReference>
<keyword evidence="2" id="KW-0548">Nucleotidyltransferase</keyword>
<dbReference type="GO" id="GO:0006260">
    <property type="term" value="P:DNA replication"/>
    <property type="evidence" value="ECO:0007669"/>
    <property type="project" value="UniProtKB-KW"/>
</dbReference>
<dbReference type="GO" id="GO:0003887">
    <property type="term" value="F:DNA-directed DNA polymerase activity"/>
    <property type="evidence" value="ECO:0007669"/>
    <property type="project" value="UniProtKB-KW"/>
</dbReference>
<dbReference type="PANTHER" id="PTHR32294">
    <property type="entry name" value="DNA POLYMERASE III SUBUNIT ALPHA"/>
    <property type="match status" value="1"/>
</dbReference>
<organism evidence="7 8">
    <name type="scientific">Candidatus Jorgensenbacteria bacterium GW2011_GWC1_48_8</name>
    <dbReference type="NCBI Taxonomy" id="1618666"/>
    <lineage>
        <taxon>Bacteria</taxon>
        <taxon>Candidatus Joergenseniibacteriota</taxon>
    </lineage>
</organism>
<evidence type="ECO:0000259" key="6">
    <source>
        <dbReference type="Pfam" id="PF17657"/>
    </source>
</evidence>
<keyword evidence="3" id="KW-0235">DNA replication</keyword>
<dbReference type="GO" id="GO:0008408">
    <property type="term" value="F:3'-5' exonuclease activity"/>
    <property type="evidence" value="ECO:0007669"/>
    <property type="project" value="InterPro"/>
</dbReference>
<feature type="domain" description="DNA polymerase III alpha subunit finger" evidence="6">
    <location>
        <begin position="224"/>
        <end position="410"/>
    </location>
</feature>
<dbReference type="EMBL" id="LCPO01000031">
    <property type="protein sequence ID" value="KKU98216.1"/>
    <property type="molecule type" value="Genomic_DNA"/>
</dbReference>
<keyword evidence="4" id="KW-0239">DNA-directed DNA polymerase</keyword>
<evidence type="ECO:0000256" key="3">
    <source>
        <dbReference type="ARBA" id="ARBA00022705"/>
    </source>
</evidence>
<evidence type="ECO:0000256" key="1">
    <source>
        <dbReference type="ARBA" id="ARBA00022679"/>
    </source>
</evidence>
<dbReference type="PANTHER" id="PTHR32294:SF0">
    <property type="entry name" value="DNA POLYMERASE III SUBUNIT ALPHA"/>
    <property type="match status" value="1"/>
</dbReference>
<dbReference type="AlphaFoldDB" id="A0A0G1UVZ0"/>
<dbReference type="Proteomes" id="UP000034600">
    <property type="component" value="Unassembled WGS sequence"/>
</dbReference>
<sequence>MQEQDISYAPIESLEFFEEEKELIDIAVTGDHTFFVSADRENWVLTHNSEFPDIDTDVADRDLLIGLLKERFGDTNVVPVSNYNTFQLKSLIKDVSRFFGLDFQEVNSILTPLDREVRSKVLKQGDDKNLFELKLEDALEHSPRFKQFSEEHPEVFDSISILLHENKALGKHAGGVIVEDDLPNKMPLILSRGEPQTPWVEGMHLKTLNEFGHIKCDLLGLETLRIIQRCIELIMQRHEGNARPTFQDVKGWYDKKLHPDVLDMGDQHVYEHVYQEARWAGIFQFTAKGAQHFCKRAKPKSIIEIAAITSIYRPGPLVAGVDKGFVAAKEAPDDVVYEHPLIREVLGETFGYLVFQEQMLRLGNIVGKMPLAKCDRLRKVITKRSMSGKAKAQTESEELGEEFIAGALENGFTEEQAERLWDNMSAFKGYAFNLSHALSYAIDSYQCAWLLTYYEPEWLCAYMETQAGHPDKRAKAISELRSFGY</sequence>
<evidence type="ECO:0000256" key="4">
    <source>
        <dbReference type="ARBA" id="ARBA00022932"/>
    </source>
</evidence>
<dbReference type="InterPro" id="IPR041931">
    <property type="entry name" value="DNA_pol3_alpha_thumb_dom"/>
</dbReference>
<proteinExistence type="predicted"/>
<reference evidence="7 8" key="1">
    <citation type="journal article" date="2015" name="Nature">
        <title>rRNA introns, odd ribosomes, and small enigmatic genomes across a large radiation of phyla.</title>
        <authorList>
            <person name="Brown C.T."/>
            <person name="Hug L.A."/>
            <person name="Thomas B.C."/>
            <person name="Sharon I."/>
            <person name="Castelle C.J."/>
            <person name="Singh A."/>
            <person name="Wilkins M.J."/>
            <person name="Williams K.H."/>
            <person name="Banfield J.F."/>
        </authorList>
    </citation>
    <scope>NUCLEOTIDE SEQUENCE [LARGE SCALE GENOMIC DNA]</scope>
</reference>
<name>A0A0G1UVZ0_9BACT</name>
<feature type="domain" description="Bacterial DNA polymerase III alpha subunit NTPase" evidence="5">
    <location>
        <begin position="47"/>
        <end position="220"/>
    </location>
</feature>
<dbReference type="Pfam" id="PF17657">
    <property type="entry name" value="DNA_pol3_finger"/>
    <property type="match status" value="1"/>
</dbReference>
<dbReference type="InterPro" id="IPR011708">
    <property type="entry name" value="DNA_pol3_alpha_NTPase_dom"/>
</dbReference>
<accession>A0A0G1UVZ0</accession>
<feature type="non-terminal residue" evidence="7">
    <location>
        <position position="485"/>
    </location>
</feature>
<keyword evidence="1" id="KW-0808">Transferase</keyword>
<evidence type="ECO:0000256" key="2">
    <source>
        <dbReference type="ARBA" id="ARBA00022695"/>
    </source>
</evidence>
<dbReference type="InterPro" id="IPR004805">
    <property type="entry name" value="DnaE2/DnaE/PolC"/>
</dbReference>
<gene>
    <name evidence="7" type="ORF">UY32_C0031G0008</name>
</gene>
<evidence type="ECO:0000313" key="7">
    <source>
        <dbReference type="EMBL" id="KKU98216.1"/>
    </source>
</evidence>
<evidence type="ECO:0000313" key="8">
    <source>
        <dbReference type="Proteomes" id="UP000034600"/>
    </source>
</evidence>
<dbReference type="InterPro" id="IPR040982">
    <property type="entry name" value="DNA_pol3_finger"/>
</dbReference>
<evidence type="ECO:0000259" key="5">
    <source>
        <dbReference type="Pfam" id="PF07733"/>
    </source>
</evidence>